<organism evidence="1">
    <name type="scientific">Vermamoeba vermiformis</name>
    <name type="common">Amoeba</name>
    <name type="synonym">Hartmannella vermiformis</name>
    <dbReference type="NCBI Taxonomy" id="5778"/>
    <lineage>
        <taxon>Eukaryota</taxon>
        <taxon>Amoebozoa</taxon>
        <taxon>Tubulinea</taxon>
        <taxon>Echinamoebida</taxon>
        <taxon>Vermamoeba</taxon>
    </lineage>
</organism>
<proteinExistence type="evidence at transcript level"/>
<dbReference type="SUPFAM" id="SSF53474">
    <property type="entry name" value="alpha/beta-Hydrolases"/>
    <property type="match status" value="1"/>
</dbReference>
<name>Q2KJY5_VERVE</name>
<dbReference type="EMBL" id="AY923750">
    <property type="protein sequence ID" value="AAY87037.1"/>
    <property type="molecule type" value="mRNA"/>
</dbReference>
<reference evidence="1" key="1">
    <citation type="submission" date="2005-02" db="EMBL/GenBank/DDBJ databases">
        <title>An ancient spliceosomal intron in the Rpl7A gene.</title>
        <authorList>
            <person name="Russell A.G."/>
            <person name="Shutt T.E."/>
            <person name="Watkins R.F."/>
            <person name="Gray M.W."/>
        </authorList>
    </citation>
    <scope>NUCLEOTIDE SEQUENCE</scope>
    <source>
        <strain evidence="1">ATCC 50236</strain>
    </source>
</reference>
<dbReference type="Gene3D" id="3.40.50.1820">
    <property type="entry name" value="alpha/beta hydrolase"/>
    <property type="match status" value="1"/>
</dbReference>
<dbReference type="InterPro" id="IPR029058">
    <property type="entry name" value="AB_hydrolase_fold"/>
</dbReference>
<evidence type="ECO:0000313" key="1">
    <source>
        <dbReference type="EMBL" id="AAY87037.1"/>
    </source>
</evidence>
<accession>Q2KJY5</accession>
<feature type="non-terminal residue" evidence="1">
    <location>
        <position position="1"/>
    </location>
</feature>
<dbReference type="AlphaFoldDB" id="Q2KJY5"/>
<sequence>AYAEVHGTDKDGNLQPACWLGSMSEVNTASGLLNVALELNLKWLARLNLQEPIVLKNVYIADTHSNFPLSQLNQINVALHPEITIAHRVSKLLQSRADLQVITKEMREGVNPLKKAHSSSRSVAPTLMMLHGYCVTENPWLISASNFTNAAYFLDVNGNIPNDKFAQLIDQFAKKNNMDRYSVIAHSQGGLAALHLHNFYFCGLDNAEGGRLIQTVGSPYRGSKAAGFAATLGSIFGVGCGSNNDLSRDGAVI</sequence>
<feature type="non-terminal residue" evidence="1">
    <location>
        <position position="253"/>
    </location>
</feature>
<protein>
    <submittedName>
        <fullName evidence="1">CmfA-like protein</fullName>
    </submittedName>
</protein>